<dbReference type="EMBL" id="KY250035">
    <property type="protein sequence ID" value="AYM47372.1"/>
    <property type="molecule type" value="Genomic_DNA"/>
</dbReference>
<gene>
    <name evidence="2" type="ORF">PP47_gp25</name>
</gene>
<keyword evidence="1" id="KW-1133">Transmembrane helix</keyword>
<proteinExistence type="predicted"/>
<organism evidence="2 3">
    <name type="scientific">Pectobacterium phage PP47</name>
    <dbReference type="NCBI Taxonomy" id="1932882"/>
    <lineage>
        <taxon>Viruses</taxon>
        <taxon>Duplodnaviria</taxon>
        <taxon>Heunggongvirae</taxon>
        <taxon>Uroviricota</taxon>
        <taxon>Caudoviricetes</taxon>
        <taxon>Autographivirales</taxon>
        <taxon>Autotranscriptaviridae</taxon>
        <taxon>Studiervirinae</taxon>
        <taxon>Pektosvirus</taxon>
        <taxon>Pektosvirus PP47</taxon>
    </lineage>
</organism>
<keyword evidence="3" id="KW-1185">Reference proteome</keyword>
<keyword evidence="1" id="KW-0812">Transmembrane</keyword>
<name>A0A3B8GGN3_9CAUD</name>
<dbReference type="Pfam" id="PF17576">
    <property type="entry name" value="DUF5480"/>
    <property type="match status" value="1"/>
</dbReference>
<protein>
    <submittedName>
        <fullName evidence="2">Uncharacterized protein</fullName>
    </submittedName>
</protein>
<dbReference type="InterPro" id="IPR035148">
    <property type="entry name" value="DUF5480"/>
</dbReference>
<feature type="transmembrane region" description="Helical" evidence="1">
    <location>
        <begin position="35"/>
        <end position="56"/>
    </location>
</feature>
<sequence length="125" mass="14001">MKKAVPYLLLICVGLGLCVSYLIQSSHLSVTNKVMTLMLSSFVFSSAALMVLVLALRATCSTTQRPESSNRLATLREKERLIQARVTLLDGMRVTTTNRLKPWGNCPECLHEFYLTGHPRADHKH</sequence>
<keyword evidence="1" id="KW-0472">Membrane</keyword>
<reference evidence="2" key="1">
    <citation type="submission" date="2016-11" db="EMBL/GenBank/DDBJ databases">
        <authorList>
            <person name="Shneider M.M."/>
            <person name="Kabanova A.P."/>
            <person name="Vo T."/>
            <person name="Samarov N.I."/>
            <person name="Korzhenkov A.A."/>
            <person name="Toschakov S.V."/>
            <person name="Miroshnikov K.K."/>
            <person name="Ignatov A.N."/>
            <person name="Kulikov E.E."/>
            <person name="Miroshnikov K.A."/>
        </authorList>
    </citation>
    <scope>NUCLEOTIDE SEQUENCE [LARGE SCALE GENOMIC DNA]</scope>
</reference>
<evidence type="ECO:0000256" key="1">
    <source>
        <dbReference type="SAM" id="Phobius"/>
    </source>
</evidence>
<evidence type="ECO:0000313" key="3">
    <source>
        <dbReference type="Proteomes" id="UP000225816"/>
    </source>
</evidence>
<dbReference type="Proteomes" id="UP000225816">
    <property type="component" value="Segment"/>
</dbReference>
<evidence type="ECO:0000313" key="2">
    <source>
        <dbReference type="EMBL" id="AYM47372.1"/>
    </source>
</evidence>
<accession>A0A3B8GGN3</accession>